<reference evidence="11" key="1">
    <citation type="submission" date="2025-08" db="UniProtKB">
        <authorList>
            <consortium name="RefSeq"/>
        </authorList>
    </citation>
    <scope>IDENTIFICATION</scope>
</reference>
<feature type="non-terminal residue" evidence="11">
    <location>
        <position position="266"/>
    </location>
</feature>
<evidence type="ECO:0000256" key="1">
    <source>
        <dbReference type="ARBA" id="ARBA00004370"/>
    </source>
</evidence>
<keyword evidence="10" id="KW-1185">Reference proteome</keyword>
<keyword evidence="5" id="KW-0130">Cell adhesion</keyword>
<gene>
    <name evidence="11" type="primary">LOC101845603</name>
</gene>
<dbReference type="GeneID" id="101845603"/>
<dbReference type="InterPro" id="IPR015919">
    <property type="entry name" value="Cadherin-like_sf"/>
</dbReference>
<keyword evidence="7" id="KW-0472">Membrane</keyword>
<evidence type="ECO:0000256" key="4">
    <source>
        <dbReference type="ARBA" id="ARBA00022837"/>
    </source>
</evidence>
<evidence type="ECO:0000256" key="5">
    <source>
        <dbReference type="ARBA" id="ARBA00022889"/>
    </source>
</evidence>
<dbReference type="InterPro" id="IPR050971">
    <property type="entry name" value="Cadherin-domain_protein"/>
</dbReference>
<comment type="subcellular location">
    <subcellularLocation>
        <location evidence="1">Membrane</location>
    </subcellularLocation>
</comment>
<evidence type="ECO:0000256" key="6">
    <source>
        <dbReference type="ARBA" id="ARBA00022989"/>
    </source>
</evidence>
<evidence type="ECO:0000313" key="10">
    <source>
        <dbReference type="Proteomes" id="UP000694888"/>
    </source>
</evidence>
<protein>
    <submittedName>
        <fullName evidence="11">Cell wall protein DAN4-like</fullName>
    </submittedName>
</protein>
<dbReference type="CDD" id="cd11304">
    <property type="entry name" value="Cadherin_repeat"/>
    <property type="match status" value="1"/>
</dbReference>
<name>A0ABM0KBI8_APLCA</name>
<dbReference type="SUPFAM" id="SSF49313">
    <property type="entry name" value="Cadherin-like"/>
    <property type="match status" value="1"/>
</dbReference>
<sequence>MSIRASDDCGNTVDGTLTIEVTNQDPTFSNLDHTLSQPKGDFSVSTTVYTVLATDVDSGTDGDSVTYSLTSVTPTADFSINSGTGAVSPSTSALTLGTYTLSVMASDCCGGTANGTLTIEDGDDITCSVSSSPSGPFSTKFVYDNGNLTSAVILQASPSLSASTTSSYELTVTCQDTSSASDSNTLYVYVTQNSVPVISNLQNMTTISSNLSSGSEVFRVLATDPEGDQTFFSLTCVTPASPCPFQIYSTGAILLSSSLTGTSTAG</sequence>
<evidence type="ECO:0000256" key="7">
    <source>
        <dbReference type="ARBA" id="ARBA00023136"/>
    </source>
</evidence>
<dbReference type="InterPro" id="IPR002126">
    <property type="entry name" value="Cadherin-like_dom"/>
</dbReference>
<evidence type="ECO:0000256" key="8">
    <source>
        <dbReference type="PROSITE-ProRule" id="PRU00043"/>
    </source>
</evidence>
<keyword evidence="2" id="KW-0812">Transmembrane</keyword>
<dbReference type="PROSITE" id="PS50268">
    <property type="entry name" value="CADHERIN_2"/>
    <property type="match status" value="1"/>
</dbReference>
<evidence type="ECO:0000313" key="11">
    <source>
        <dbReference type="RefSeq" id="XP_005113594.1"/>
    </source>
</evidence>
<dbReference type="PANTHER" id="PTHR24025:SF23">
    <property type="entry name" value="NEURAL-CADHERIN"/>
    <property type="match status" value="1"/>
</dbReference>
<keyword evidence="4 8" id="KW-0106">Calcium</keyword>
<dbReference type="PANTHER" id="PTHR24025">
    <property type="entry name" value="DESMOGLEIN FAMILY MEMBER"/>
    <property type="match status" value="1"/>
</dbReference>
<dbReference type="Gene3D" id="2.60.40.60">
    <property type="entry name" value="Cadherins"/>
    <property type="match status" value="1"/>
</dbReference>
<dbReference type="Proteomes" id="UP000694888">
    <property type="component" value="Unplaced"/>
</dbReference>
<dbReference type="RefSeq" id="XP_005113594.1">
    <property type="nucleotide sequence ID" value="XM_005113537.1"/>
</dbReference>
<evidence type="ECO:0000256" key="3">
    <source>
        <dbReference type="ARBA" id="ARBA00022737"/>
    </source>
</evidence>
<keyword evidence="3" id="KW-0677">Repeat</keyword>
<feature type="domain" description="Cadherin" evidence="9">
    <location>
        <begin position="46"/>
        <end position="135"/>
    </location>
</feature>
<accession>A0ABM0KBI8</accession>
<proteinExistence type="predicted"/>
<evidence type="ECO:0000256" key="2">
    <source>
        <dbReference type="ARBA" id="ARBA00022692"/>
    </source>
</evidence>
<organism evidence="10 11">
    <name type="scientific">Aplysia californica</name>
    <name type="common">California sea hare</name>
    <dbReference type="NCBI Taxonomy" id="6500"/>
    <lineage>
        <taxon>Eukaryota</taxon>
        <taxon>Metazoa</taxon>
        <taxon>Spiralia</taxon>
        <taxon>Lophotrochozoa</taxon>
        <taxon>Mollusca</taxon>
        <taxon>Gastropoda</taxon>
        <taxon>Heterobranchia</taxon>
        <taxon>Euthyneura</taxon>
        <taxon>Tectipleura</taxon>
        <taxon>Aplysiida</taxon>
        <taxon>Aplysioidea</taxon>
        <taxon>Aplysiidae</taxon>
        <taxon>Aplysia</taxon>
    </lineage>
</organism>
<keyword evidence="6" id="KW-1133">Transmembrane helix</keyword>
<evidence type="ECO:0000259" key="9">
    <source>
        <dbReference type="PROSITE" id="PS50268"/>
    </source>
</evidence>